<evidence type="ECO:0000259" key="1">
    <source>
        <dbReference type="Pfam" id="PF01636"/>
    </source>
</evidence>
<dbReference type="Proteomes" id="UP000466578">
    <property type="component" value="Chromosome"/>
</dbReference>
<dbReference type="InterPro" id="IPR011009">
    <property type="entry name" value="Kinase-like_dom_sf"/>
</dbReference>
<evidence type="ECO:0000313" key="3">
    <source>
        <dbReference type="Proteomes" id="UP000466578"/>
    </source>
</evidence>
<keyword evidence="3" id="KW-1185">Reference proteome</keyword>
<proteinExistence type="predicted"/>
<dbReference type="InterPro" id="IPR002575">
    <property type="entry name" value="Aminoglycoside_PTrfase"/>
</dbReference>
<dbReference type="EMBL" id="AP022597">
    <property type="protein sequence ID" value="BBY71400.1"/>
    <property type="molecule type" value="Genomic_DNA"/>
</dbReference>
<organism evidence="2 3">
    <name type="scientific">Mycobacterium paraintracellulare</name>
    <dbReference type="NCBI Taxonomy" id="1138383"/>
    <lineage>
        <taxon>Bacteria</taxon>
        <taxon>Bacillati</taxon>
        <taxon>Actinomycetota</taxon>
        <taxon>Actinomycetes</taxon>
        <taxon>Mycobacteriales</taxon>
        <taxon>Mycobacteriaceae</taxon>
        <taxon>Mycobacterium</taxon>
        <taxon>Mycobacterium avium complex (MAC)</taxon>
    </lineage>
</organism>
<sequence>MIVDQMKVAAQALWLTAVSADERIRGRDPVTRADQVPAAVEQLTAEWLTAVLTDGTPGATVNAFELGEGSAGTSTRRAITVHWNQAGVEAGLPRDVYSKSTPSLLNRLLVGVTGAAGAEALFYGKIRSHLDIGAPAGYHGAWDPRTCRSMVLTEDIAATRGATFADATQLKVTRDAAESMIAELARVHGTMWEDARLAGEWKLMRSDDWQRMFNARIGFDRGALVGMRMLSDLIPAELHARQSEIRSGLMRSLEYSVSGPLTLLHQDVHPNNWFTLPDGSLHLYDWQGIGTGGWALDLSYALSAGLDVEDRRDWERDLIGLYVDQLSLNGGRPPSVDEAFLAYRQQMFRGFIYWTYTFLVGRVSKLQPDAHVRQVVQRTAQAMVDLESLDSLHRPPRW</sequence>
<accession>A0ABN6AV48</accession>
<dbReference type="Pfam" id="PF01636">
    <property type="entry name" value="APH"/>
    <property type="match status" value="1"/>
</dbReference>
<dbReference type="Gene3D" id="3.90.1200.10">
    <property type="match status" value="1"/>
</dbReference>
<protein>
    <recommendedName>
        <fullName evidence="1">Aminoglycoside phosphotransferase domain-containing protein</fullName>
    </recommendedName>
</protein>
<reference evidence="2 3" key="1">
    <citation type="journal article" date="2019" name="Emerg. Microbes Infect.">
        <title>Comprehensive subspecies identification of 175 nontuberculous mycobacteria species based on 7547 genomic profiles.</title>
        <authorList>
            <person name="Matsumoto Y."/>
            <person name="Kinjo T."/>
            <person name="Motooka D."/>
            <person name="Nabeya D."/>
            <person name="Jung N."/>
            <person name="Uechi K."/>
            <person name="Horii T."/>
            <person name="Iida T."/>
            <person name="Fujita J."/>
            <person name="Nakamura S."/>
        </authorList>
    </citation>
    <scope>NUCLEOTIDE SEQUENCE [LARGE SCALE GENOMIC DNA]</scope>
    <source>
        <strain evidence="2 3">JCM 30622</strain>
    </source>
</reference>
<dbReference type="SUPFAM" id="SSF56112">
    <property type="entry name" value="Protein kinase-like (PK-like)"/>
    <property type="match status" value="1"/>
</dbReference>
<feature type="domain" description="Aminoglycoside phosphotransferase" evidence="1">
    <location>
        <begin position="152"/>
        <end position="317"/>
    </location>
</feature>
<name>A0ABN6AV48_9MYCO</name>
<evidence type="ECO:0000313" key="2">
    <source>
        <dbReference type="EMBL" id="BBY71400.1"/>
    </source>
</evidence>
<gene>
    <name evidence="2" type="ORF">MPRI_35870</name>
</gene>